<proteinExistence type="predicted"/>
<dbReference type="Proteomes" id="UP000004221">
    <property type="component" value="Unassembled WGS sequence"/>
</dbReference>
<gene>
    <name evidence="4" type="ORF">NITHO_1280014</name>
</gene>
<dbReference type="AlphaFoldDB" id="I4ECZ7"/>
<evidence type="ECO:0000256" key="2">
    <source>
        <dbReference type="SAM" id="SignalP"/>
    </source>
</evidence>
<sequence length="232" mass="24806">MLYYGVLLAILLACATPSLGEGGPDKTTTGTGEQVTLPPPSQNGGMSLTEALARRRSVRAFSAQPLTDQQLSQLLWAVQGITDGEGHRTAPSAGALYPLEVYLATATGVYHYEPHARQLSRLLGRDTRAALYQAALRQEAIREAPVVFVITAVYARTEERYGVERGTRYIHLEAGHAAQNVLLQATALGLGAVPIGSFSDSEIQTALTLPEDRAPLYLIPVGRPRSAGLGSR</sequence>
<organism evidence="4 5">
    <name type="scientific">Nitrolancea hollandica Lb</name>
    <dbReference type="NCBI Taxonomy" id="1129897"/>
    <lineage>
        <taxon>Bacteria</taxon>
        <taxon>Pseudomonadati</taxon>
        <taxon>Thermomicrobiota</taxon>
        <taxon>Thermomicrobia</taxon>
        <taxon>Sphaerobacterales</taxon>
        <taxon>Sphaerobacterineae</taxon>
        <taxon>Sphaerobacteraceae</taxon>
        <taxon>Nitrolancea</taxon>
    </lineage>
</organism>
<dbReference type="GO" id="GO:0016491">
    <property type="term" value="F:oxidoreductase activity"/>
    <property type="evidence" value="ECO:0007669"/>
    <property type="project" value="InterPro"/>
</dbReference>
<dbReference type="NCBIfam" id="TIGR03605">
    <property type="entry name" value="antibiot_sagB"/>
    <property type="match status" value="1"/>
</dbReference>
<dbReference type="CDD" id="cd02142">
    <property type="entry name" value="McbC_SagB-like_oxidoreductase"/>
    <property type="match status" value="1"/>
</dbReference>
<evidence type="ECO:0000313" key="5">
    <source>
        <dbReference type="Proteomes" id="UP000004221"/>
    </source>
</evidence>
<dbReference type="Gene3D" id="3.40.109.10">
    <property type="entry name" value="NADH Oxidase"/>
    <property type="match status" value="1"/>
</dbReference>
<dbReference type="OrthoDB" id="9801593at2"/>
<feature type="domain" description="Nitroreductase" evidence="3">
    <location>
        <begin position="53"/>
        <end position="223"/>
    </location>
</feature>
<dbReference type="InterPro" id="IPR000415">
    <property type="entry name" value="Nitroreductase-like"/>
</dbReference>
<dbReference type="SUPFAM" id="SSF55469">
    <property type="entry name" value="FMN-dependent nitroreductase-like"/>
    <property type="match status" value="1"/>
</dbReference>
<feature type="signal peptide" evidence="2">
    <location>
        <begin position="1"/>
        <end position="20"/>
    </location>
</feature>
<dbReference type="Pfam" id="PF00881">
    <property type="entry name" value="Nitroreductase"/>
    <property type="match status" value="1"/>
</dbReference>
<keyword evidence="5" id="KW-1185">Reference proteome</keyword>
<accession>I4ECZ7</accession>
<evidence type="ECO:0000259" key="3">
    <source>
        <dbReference type="Pfam" id="PF00881"/>
    </source>
</evidence>
<name>I4ECZ7_9BACT</name>
<dbReference type="EMBL" id="CAGS01000033">
    <property type="protein sequence ID" value="CCF82559.1"/>
    <property type="molecule type" value="Genomic_DNA"/>
</dbReference>
<keyword evidence="2" id="KW-0732">Signal</keyword>
<dbReference type="InterPro" id="IPR020051">
    <property type="entry name" value="SagB-type_dehydrogenase"/>
</dbReference>
<dbReference type="InterPro" id="IPR029479">
    <property type="entry name" value="Nitroreductase"/>
</dbReference>
<dbReference type="InterPro" id="IPR052544">
    <property type="entry name" value="Bacteriocin_Proc_Enz"/>
</dbReference>
<dbReference type="PANTHER" id="PTHR43745">
    <property type="entry name" value="NITROREDUCTASE MJ1384-RELATED"/>
    <property type="match status" value="1"/>
</dbReference>
<protein>
    <recommendedName>
        <fullName evidence="3">Nitroreductase domain-containing protein</fullName>
    </recommendedName>
</protein>
<evidence type="ECO:0000256" key="1">
    <source>
        <dbReference type="SAM" id="MobiDB-lite"/>
    </source>
</evidence>
<reference evidence="4 5" key="1">
    <citation type="journal article" date="2012" name="ISME J.">
        <title>Nitrification expanded: discovery, physiology and genomics of a nitrite-oxidizing bacterium from the phylum Chloroflexi.</title>
        <authorList>
            <person name="Sorokin D.Y."/>
            <person name="Lucker S."/>
            <person name="Vejmelkova D."/>
            <person name="Kostrikina N.A."/>
            <person name="Kleerebezem R."/>
            <person name="Rijpstra W.I."/>
            <person name="Damste J.S."/>
            <person name="Le Paslier D."/>
            <person name="Muyzer G."/>
            <person name="Wagner M."/>
            <person name="van Loosdrecht M.C."/>
            <person name="Daims H."/>
        </authorList>
    </citation>
    <scope>NUCLEOTIDE SEQUENCE [LARGE SCALE GENOMIC DNA]</scope>
    <source>
        <strain evidence="5">none</strain>
    </source>
</reference>
<evidence type="ECO:0000313" key="4">
    <source>
        <dbReference type="EMBL" id="CCF82559.1"/>
    </source>
</evidence>
<comment type="caution">
    <text evidence="4">The sequence shown here is derived from an EMBL/GenBank/DDBJ whole genome shotgun (WGS) entry which is preliminary data.</text>
</comment>
<dbReference type="PANTHER" id="PTHR43745:SF2">
    <property type="entry name" value="NITROREDUCTASE MJ1384-RELATED"/>
    <property type="match status" value="1"/>
</dbReference>
<feature type="region of interest" description="Disordered" evidence="1">
    <location>
        <begin position="21"/>
        <end position="45"/>
    </location>
</feature>
<feature type="chain" id="PRO_5003689389" description="Nitroreductase domain-containing protein" evidence="2">
    <location>
        <begin position="21"/>
        <end position="232"/>
    </location>
</feature>